<name>A0AA39FA05_9HYME</name>
<evidence type="ECO:0000256" key="2">
    <source>
        <dbReference type="ARBA" id="ARBA00008778"/>
    </source>
</evidence>
<dbReference type="GO" id="GO:0000290">
    <property type="term" value="P:deadenylation-dependent decapping of nuclear-transcribed mRNA"/>
    <property type="evidence" value="ECO:0007669"/>
    <property type="project" value="InterPro"/>
</dbReference>
<dbReference type="Pfam" id="PF16741">
    <property type="entry name" value="mRNA_decap_C"/>
    <property type="match status" value="1"/>
</dbReference>
<evidence type="ECO:0000256" key="3">
    <source>
        <dbReference type="ARBA" id="ARBA00022490"/>
    </source>
</evidence>
<dbReference type="InterPro" id="IPR031953">
    <property type="entry name" value="mRNA_decap_C"/>
</dbReference>
<dbReference type="InterPro" id="IPR011993">
    <property type="entry name" value="PH-like_dom_sf"/>
</dbReference>
<dbReference type="GO" id="GO:0006397">
    <property type="term" value="P:mRNA processing"/>
    <property type="evidence" value="ECO:0007669"/>
    <property type="project" value="UniProtKB-KW"/>
</dbReference>
<keyword evidence="5" id="KW-0866">Nonsense-mediated mRNA decay</keyword>
<protein>
    <recommendedName>
        <fullName evidence="6">mRNA-decapping enzyme C-terminal domain-containing protein</fullName>
    </recommendedName>
</protein>
<feature type="domain" description="mRNA-decapping enzyme C-terminal" evidence="6">
    <location>
        <begin position="488"/>
        <end position="523"/>
    </location>
</feature>
<keyword evidence="8" id="KW-1185">Reference proteome</keyword>
<accession>A0AA39FA05</accession>
<dbReference type="GO" id="GO:0003729">
    <property type="term" value="F:mRNA binding"/>
    <property type="evidence" value="ECO:0007669"/>
    <property type="project" value="TreeGrafter"/>
</dbReference>
<dbReference type="InterPro" id="IPR010334">
    <property type="entry name" value="Dcp1"/>
</dbReference>
<dbReference type="Gene3D" id="6.10.140.2030">
    <property type="match status" value="1"/>
</dbReference>
<reference evidence="7" key="2">
    <citation type="submission" date="2023-03" db="EMBL/GenBank/DDBJ databases">
        <authorList>
            <person name="Inwood S.N."/>
            <person name="Skelly J.G."/>
            <person name="Guhlin J."/>
            <person name="Harrop T.W.R."/>
            <person name="Goldson S.G."/>
            <person name="Dearden P.K."/>
        </authorList>
    </citation>
    <scope>NUCLEOTIDE SEQUENCE</scope>
    <source>
        <strain evidence="7">Irish</strain>
        <tissue evidence="7">Whole body</tissue>
    </source>
</reference>
<evidence type="ECO:0000313" key="8">
    <source>
        <dbReference type="Proteomes" id="UP001168990"/>
    </source>
</evidence>
<dbReference type="Pfam" id="PF06058">
    <property type="entry name" value="DCP1"/>
    <property type="match status" value="1"/>
</dbReference>
<organism evidence="7 8">
    <name type="scientific">Microctonus aethiopoides</name>
    <dbReference type="NCBI Taxonomy" id="144406"/>
    <lineage>
        <taxon>Eukaryota</taxon>
        <taxon>Metazoa</taxon>
        <taxon>Ecdysozoa</taxon>
        <taxon>Arthropoda</taxon>
        <taxon>Hexapoda</taxon>
        <taxon>Insecta</taxon>
        <taxon>Pterygota</taxon>
        <taxon>Neoptera</taxon>
        <taxon>Endopterygota</taxon>
        <taxon>Hymenoptera</taxon>
        <taxon>Apocrita</taxon>
        <taxon>Ichneumonoidea</taxon>
        <taxon>Braconidae</taxon>
        <taxon>Euphorinae</taxon>
        <taxon>Microctonus</taxon>
    </lineage>
</organism>
<dbReference type="SUPFAM" id="SSF50729">
    <property type="entry name" value="PH domain-like"/>
    <property type="match status" value="1"/>
</dbReference>
<reference evidence="7" key="1">
    <citation type="journal article" date="2023" name="bioRxiv">
        <title>Scaffold-level genome assemblies of two parasitoid biocontrol wasps reveal the parthenogenesis mechanism and an associated novel virus.</title>
        <authorList>
            <person name="Inwood S."/>
            <person name="Skelly J."/>
            <person name="Guhlin J."/>
            <person name="Harrop T."/>
            <person name="Goldson S."/>
            <person name="Dearden P."/>
        </authorList>
    </citation>
    <scope>NUCLEOTIDE SEQUENCE</scope>
    <source>
        <strain evidence="7">Irish</strain>
        <tissue evidence="7">Whole body</tissue>
    </source>
</reference>
<comment type="subcellular location">
    <subcellularLocation>
        <location evidence="1">Cytoplasm</location>
    </subcellularLocation>
</comment>
<dbReference type="AlphaFoldDB" id="A0AA39FA05"/>
<dbReference type="CDD" id="cd09804">
    <property type="entry name" value="Dcp1"/>
    <property type="match status" value="1"/>
</dbReference>
<keyword evidence="3" id="KW-0963">Cytoplasm</keyword>
<dbReference type="Gene3D" id="2.30.29.30">
    <property type="entry name" value="Pleckstrin-homology domain (PH domain)/Phosphotyrosine-binding domain (PTB)"/>
    <property type="match status" value="1"/>
</dbReference>
<dbReference type="PANTHER" id="PTHR16290">
    <property type="entry name" value="TRANSCRIPTION FACTOR SMIF DECAPPING ENZYME DCP1"/>
    <property type="match status" value="1"/>
</dbReference>
<keyword evidence="4" id="KW-0507">mRNA processing</keyword>
<comment type="caution">
    <text evidence="7">The sequence shown here is derived from an EMBL/GenBank/DDBJ whole genome shotgun (WGS) entry which is preliminary data.</text>
</comment>
<dbReference type="GO" id="GO:0008047">
    <property type="term" value="F:enzyme activator activity"/>
    <property type="evidence" value="ECO:0007669"/>
    <property type="project" value="InterPro"/>
</dbReference>
<evidence type="ECO:0000256" key="4">
    <source>
        <dbReference type="ARBA" id="ARBA00022664"/>
    </source>
</evidence>
<evidence type="ECO:0000259" key="6">
    <source>
        <dbReference type="Pfam" id="PF16741"/>
    </source>
</evidence>
<evidence type="ECO:0000313" key="7">
    <source>
        <dbReference type="EMBL" id="KAK0165574.1"/>
    </source>
</evidence>
<dbReference type="EMBL" id="JAQQBS010001422">
    <property type="protein sequence ID" value="KAK0165574.1"/>
    <property type="molecule type" value="Genomic_DNA"/>
</dbReference>
<dbReference type="PANTHER" id="PTHR16290:SF0">
    <property type="entry name" value="DECAPPING PROTEIN 1, ISOFORM A"/>
    <property type="match status" value="1"/>
</dbReference>
<sequence>MTDLTEFKMNVAALKRVDPYIKDILETATHVALYTFNADNNEWEKTDIEGALFVYSRNGEPFNSILIMNRLNTNNLVEPVTQGLDLQLQEPFLLYKNSKCQIYGIWFYDKDECIRIATMLKQLVKDSEENRKTSNNSKTKKLPCQKTSTANNVDIFSMLSKAQENFNTNRGSNDKHNINAESSETGDNILSSIASASSLGGLFDGTSQSVVDFFAKAKVNTGQFNTSAVDHQQSPSGNVQIVSESKPLLLVHLMSRATAHTLEHIEKQQRSITPQPVKVPSISSSADAPPIVTNISKNSASINKVRKLNKSTAHIESSVSKIESTQPSQDIECNTCDVNKSKIGEMNDSTSSFLRIQSPMTTSSVPTISNNNASEQNIFGNSGHAGHSMSGMTFTKMDSLIEHNIITSKPDELFETRALPLVDSIISTLPTSFSSLGMDCKSVNSEELVSTSHSSGIGSVTAPALIPPVMFSAPSPPGQVQSNRPLIEPLTRNQLLQAFNYLIKSDPEFMTKLHEAYVKSFNEILS</sequence>
<evidence type="ECO:0000256" key="1">
    <source>
        <dbReference type="ARBA" id="ARBA00004496"/>
    </source>
</evidence>
<comment type="similarity">
    <text evidence="2">Belongs to the DCP1 family.</text>
</comment>
<evidence type="ECO:0000256" key="5">
    <source>
        <dbReference type="ARBA" id="ARBA00023161"/>
    </source>
</evidence>
<dbReference type="GO" id="GO:0000932">
    <property type="term" value="C:P-body"/>
    <property type="evidence" value="ECO:0007669"/>
    <property type="project" value="TreeGrafter"/>
</dbReference>
<dbReference type="GO" id="GO:0031087">
    <property type="term" value="P:deadenylation-independent decapping of nuclear-transcribed mRNA"/>
    <property type="evidence" value="ECO:0007669"/>
    <property type="project" value="TreeGrafter"/>
</dbReference>
<gene>
    <name evidence="7" type="ORF">PV328_004079</name>
</gene>
<dbReference type="GO" id="GO:0000184">
    <property type="term" value="P:nuclear-transcribed mRNA catabolic process, nonsense-mediated decay"/>
    <property type="evidence" value="ECO:0007669"/>
    <property type="project" value="UniProtKB-KW"/>
</dbReference>
<proteinExistence type="inferred from homology"/>
<dbReference type="Proteomes" id="UP001168990">
    <property type="component" value="Unassembled WGS sequence"/>
</dbReference>